<organism evidence="1 2">
    <name type="scientific">Neptunomonas qingdaonensis</name>
    <dbReference type="NCBI Taxonomy" id="1045558"/>
    <lineage>
        <taxon>Bacteria</taxon>
        <taxon>Pseudomonadati</taxon>
        <taxon>Pseudomonadota</taxon>
        <taxon>Gammaproteobacteria</taxon>
        <taxon>Oceanospirillales</taxon>
        <taxon>Oceanospirillaceae</taxon>
        <taxon>Neptunomonas</taxon>
    </lineage>
</organism>
<accession>A0A1I2LFA4</accession>
<sequence>MLKQNADRFSEIQLEIMNTLMGYEDTKKLHNKKQATQRLFKARRAIEEHREIRKLATVLDRKAWFDSL</sequence>
<dbReference type="NCBIfam" id="NF046101">
    <property type="entry name" value="PA3496_fam"/>
    <property type="match status" value="1"/>
</dbReference>
<dbReference type="AlphaFoldDB" id="A0A1I2LFA4"/>
<dbReference type="InterPro" id="IPR058059">
    <property type="entry name" value="PA3496-like"/>
</dbReference>
<evidence type="ECO:0000313" key="2">
    <source>
        <dbReference type="Proteomes" id="UP000198623"/>
    </source>
</evidence>
<dbReference type="EMBL" id="FOOU01000001">
    <property type="protein sequence ID" value="SFF77974.1"/>
    <property type="molecule type" value="Genomic_DNA"/>
</dbReference>
<proteinExistence type="predicted"/>
<dbReference type="OrthoDB" id="6106783at2"/>
<evidence type="ECO:0000313" key="1">
    <source>
        <dbReference type="EMBL" id="SFF77974.1"/>
    </source>
</evidence>
<dbReference type="Proteomes" id="UP000198623">
    <property type="component" value="Unassembled WGS sequence"/>
</dbReference>
<gene>
    <name evidence="1" type="ORF">SAMN05216175_1014</name>
</gene>
<protein>
    <submittedName>
        <fullName evidence="1">Uncharacterized protein</fullName>
    </submittedName>
</protein>
<dbReference type="RefSeq" id="WP_090722788.1">
    <property type="nucleotide sequence ID" value="NZ_FOOU01000001.1"/>
</dbReference>
<keyword evidence="2" id="KW-1185">Reference proteome</keyword>
<reference evidence="2" key="1">
    <citation type="submission" date="2016-10" db="EMBL/GenBank/DDBJ databases">
        <authorList>
            <person name="Varghese N."/>
            <person name="Submissions S."/>
        </authorList>
    </citation>
    <scope>NUCLEOTIDE SEQUENCE [LARGE SCALE GENOMIC DNA]</scope>
    <source>
        <strain evidence="2">CGMCC 1.10971</strain>
    </source>
</reference>
<name>A0A1I2LFA4_9GAMM</name>